<evidence type="ECO:0000313" key="1">
    <source>
        <dbReference type="EMBL" id="RDB30089.1"/>
    </source>
</evidence>
<reference evidence="1" key="1">
    <citation type="submission" date="2018-04" db="EMBL/GenBank/DDBJ databases">
        <title>Whole genome sequencing of Hypsizygus marmoreus.</title>
        <authorList>
            <person name="Choi I.-G."/>
            <person name="Min B."/>
            <person name="Kim J.-G."/>
            <person name="Kim S."/>
            <person name="Oh Y.-L."/>
            <person name="Kong W.-S."/>
            <person name="Park H."/>
            <person name="Jeong J."/>
            <person name="Song E.-S."/>
        </authorList>
    </citation>
    <scope>NUCLEOTIDE SEQUENCE [LARGE SCALE GENOMIC DNA]</scope>
    <source>
        <strain evidence="1">51987-8</strain>
    </source>
</reference>
<name>A0A369K643_HYPMA</name>
<dbReference type="OrthoDB" id="3065666at2759"/>
<proteinExistence type="predicted"/>
<dbReference type="AlphaFoldDB" id="A0A369K643"/>
<comment type="caution">
    <text evidence="1">The sequence shown here is derived from an EMBL/GenBank/DDBJ whole genome shotgun (WGS) entry which is preliminary data.</text>
</comment>
<evidence type="ECO:0000313" key="2">
    <source>
        <dbReference type="Proteomes" id="UP000076154"/>
    </source>
</evidence>
<sequence>MELIPSELKVHIGTFCTRATLASLAQVHTSYQKESERTLYKRISIQTSSEEVTCLETLSSNSEKAGLVRSLTIEFPRRWSTESCNTALVLSRALDHTHALSHLRIKLPLNKPEDDSVLPQLNRAIRSDHFRLVSLYCNDYFDIVEIIQNQPRLQLLAIYTNGGDTELLRKLISLRSSEPTASFPIIVALERESFLPFYDHISVFPTFCRALRSAIFPSCAESFLQDDSRGLVASVDEVSQVSIYLAELSTPGIIHDMLRDMARSFPLVSWLNIALESPDIYYPDFAASLSVVTNLTELHFHMWNNGEKNHPGLSHVQKQTYAQEWGEACPDLFQVTFLDGTTIEKNEGEWETLD</sequence>
<gene>
    <name evidence="1" type="ORF">Hypma_014007</name>
</gene>
<dbReference type="Proteomes" id="UP000076154">
    <property type="component" value="Unassembled WGS sequence"/>
</dbReference>
<organism evidence="1 2">
    <name type="scientific">Hypsizygus marmoreus</name>
    <name type="common">White beech mushroom</name>
    <name type="synonym">Agaricus marmoreus</name>
    <dbReference type="NCBI Taxonomy" id="39966"/>
    <lineage>
        <taxon>Eukaryota</taxon>
        <taxon>Fungi</taxon>
        <taxon>Dikarya</taxon>
        <taxon>Basidiomycota</taxon>
        <taxon>Agaricomycotina</taxon>
        <taxon>Agaricomycetes</taxon>
        <taxon>Agaricomycetidae</taxon>
        <taxon>Agaricales</taxon>
        <taxon>Tricholomatineae</taxon>
        <taxon>Lyophyllaceae</taxon>
        <taxon>Hypsizygus</taxon>
    </lineage>
</organism>
<accession>A0A369K643</accession>
<dbReference type="EMBL" id="LUEZ02000009">
    <property type="protein sequence ID" value="RDB30089.1"/>
    <property type="molecule type" value="Genomic_DNA"/>
</dbReference>
<protein>
    <recommendedName>
        <fullName evidence="3">F-box domain-containing protein</fullName>
    </recommendedName>
</protein>
<dbReference type="InParanoid" id="A0A369K643"/>
<keyword evidence="2" id="KW-1185">Reference proteome</keyword>
<evidence type="ECO:0008006" key="3">
    <source>
        <dbReference type="Google" id="ProtNLM"/>
    </source>
</evidence>